<organism evidence="2 3">
    <name type="scientific">Paenibacillus sepulcri</name>
    <dbReference type="NCBI Taxonomy" id="359917"/>
    <lineage>
        <taxon>Bacteria</taxon>
        <taxon>Bacillati</taxon>
        <taxon>Bacillota</taxon>
        <taxon>Bacilli</taxon>
        <taxon>Bacillales</taxon>
        <taxon>Paenibacillaceae</taxon>
        <taxon>Paenibacillus</taxon>
    </lineage>
</organism>
<dbReference type="Gene3D" id="3.30.930.10">
    <property type="entry name" value="Bira Bifunctional Protein, Domain 2"/>
    <property type="match status" value="1"/>
</dbReference>
<keyword evidence="3" id="KW-1185">Reference proteome</keyword>
<feature type="non-terminal residue" evidence="2">
    <location>
        <position position="115"/>
    </location>
</feature>
<dbReference type="SUPFAM" id="SSF55681">
    <property type="entry name" value="Class II aaRS and biotin synthetases"/>
    <property type="match status" value="1"/>
</dbReference>
<dbReference type="PANTHER" id="PTHR10947:SF0">
    <property type="entry name" value="PHENYLALANINE--TRNA LIGASE BETA SUBUNIT"/>
    <property type="match status" value="1"/>
</dbReference>
<feature type="non-terminal residue" evidence="2">
    <location>
        <position position="1"/>
    </location>
</feature>
<dbReference type="GO" id="GO:0016874">
    <property type="term" value="F:ligase activity"/>
    <property type="evidence" value="ECO:0007669"/>
    <property type="project" value="UniProtKB-KW"/>
</dbReference>
<name>A0ABS7CND7_9BACL</name>
<proteinExistence type="predicted"/>
<dbReference type="Proteomes" id="UP001519887">
    <property type="component" value="Unassembled WGS sequence"/>
</dbReference>
<sequence length="115" mass="12906">SDKGAQPVRLSLPMSEDRSVLRTALLPQMLEVAAYNRNRKNDNLAIFEIGSVFHTDEELLTRLPHEKHRLAVLLNGSRNEAGWNQKPAAVDFYDVKGVMETVTHILGIGGLIHYE</sequence>
<protein>
    <submittedName>
        <fullName evidence="2">Phenylalanine--tRNA ligase subunit beta</fullName>
    </submittedName>
</protein>
<gene>
    <name evidence="2" type="ORF">K0U00_50010</name>
</gene>
<comment type="caution">
    <text evidence="2">The sequence shown here is derived from an EMBL/GenBank/DDBJ whole genome shotgun (WGS) entry which is preliminary data.</text>
</comment>
<keyword evidence="2" id="KW-0436">Ligase</keyword>
<dbReference type="InterPro" id="IPR041616">
    <property type="entry name" value="PheRS_beta_core"/>
</dbReference>
<dbReference type="InterPro" id="IPR045060">
    <property type="entry name" value="Phe-tRNA-ligase_IIc_bsu"/>
</dbReference>
<dbReference type="PANTHER" id="PTHR10947">
    <property type="entry name" value="PHENYLALANYL-TRNA SYNTHETASE BETA CHAIN AND LEUCINE-RICH REPEAT-CONTAINING PROTEIN 47"/>
    <property type="match status" value="1"/>
</dbReference>
<dbReference type="Pfam" id="PF17759">
    <property type="entry name" value="tRNA_synthFbeta"/>
    <property type="match status" value="1"/>
</dbReference>
<evidence type="ECO:0000313" key="2">
    <source>
        <dbReference type="EMBL" id="MBW7462215.1"/>
    </source>
</evidence>
<dbReference type="InterPro" id="IPR045864">
    <property type="entry name" value="aa-tRNA-synth_II/BPL/LPL"/>
</dbReference>
<accession>A0ABS7CND7</accession>
<evidence type="ECO:0000313" key="3">
    <source>
        <dbReference type="Proteomes" id="UP001519887"/>
    </source>
</evidence>
<dbReference type="EMBL" id="JAHZIK010003699">
    <property type="protein sequence ID" value="MBW7462215.1"/>
    <property type="molecule type" value="Genomic_DNA"/>
</dbReference>
<feature type="domain" description="Phenylalanyl tRNA synthetase beta chain core" evidence="1">
    <location>
        <begin position="2"/>
        <end position="110"/>
    </location>
</feature>
<evidence type="ECO:0000259" key="1">
    <source>
        <dbReference type="Pfam" id="PF17759"/>
    </source>
</evidence>
<reference evidence="2 3" key="1">
    <citation type="submission" date="2021-07" db="EMBL/GenBank/DDBJ databases">
        <title>Paenibacillus radiodurans sp. nov., isolated from the southeastern edge of Tengger Desert.</title>
        <authorList>
            <person name="Zhang G."/>
        </authorList>
    </citation>
    <scope>NUCLEOTIDE SEQUENCE [LARGE SCALE GENOMIC DNA]</scope>
    <source>
        <strain evidence="2 3">CCM 7311</strain>
    </source>
</reference>